<feature type="domain" description="Jacalin-type lectin" evidence="2">
    <location>
        <begin position="268"/>
        <end position="371"/>
    </location>
</feature>
<evidence type="ECO:0000313" key="3">
    <source>
        <dbReference type="EMBL" id="KAE8146769.1"/>
    </source>
</evidence>
<feature type="compositionally biased region" description="Gly residues" evidence="1">
    <location>
        <begin position="193"/>
        <end position="207"/>
    </location>
</feature>
<evidence type="ECO:0000259" key="2">
    <source>
        <dbReference type="Pfam" id="PF01419"/>
    </source>
</evidence>
<dbReference type="Proteomes" id="UP000325780">
    <property type="component" value="Unassembled WGS sequence"/>
</dbReference>
<evidence type="ECO:0000313" key="4">
    <source>
        <dbReference type="Proteomes" id="UP000325780"/>
    </source>
</evidence>
<keyword evidence="4" id="KW-1185">Reference proteome</keyword>
<reference evidence="3 4" key="1">
    <citation type="submission" date="2019-04" db="EMBL/GenBank/DDBJ databases">
        <title>Friends and foes A comparative genomics study of 23 Aspergillus species from section Flavi.</title>
        <authorList>
            <consortium name="DOE Joint Genome Institute"/>
            <person name="Kjaerbolling I."/>
            <person name="Vesth T."/>
            <person name="Frisvad J.C."/>
            <person name="Nybo J.L."/>
            <person name="Theobald S."/>
            <person name="Kildgaard S."/>
            <person name="Isbrandt T."/>
            <person name="Kuo A."/>
            <person name="Sato A."/>
            <person name="Lyhne E.K."/>
            <person name="Kogle M.E."/>
            <person name="Wiebenga A."/>
            <person name="Kun R.S."/>
            <person name="Lubbers R.J."/>
            <person name="Makela M.R."/>
            <person name="Barry K."/>
            <person name="Chovatia M."/>
            <person name="Clum A."/>
            <person name="Daum C."/>
            <person name="Haridas S."/>
            <person name="He G."/>
            <person name="LaButti K."/>
            <person name="Lipzen A."/>
            <person name="Mondo S."/>
            <person name="Riley R."/>
            <person name="Salamov A."/>
            <person name="Simmons B.A."/>
            <person name="Magnuson J.K."/>
            <person name="Henrissat B."/>
            <person name="Mortensen U.H."/>
            <person name="Larsen T.O."/>
            <person name="Devries R.P."/>
            <person name="Grigoriev I.V."/>
            <person name="Machida M."/>
            <person name="Baker S.E."/>
            <person name="Andersen M.R."/>
        </authorList>
    </citation>
    <scope>NUCLEOTIDE SEQUENCE [LARGE SCALE GENOMIC DNA]</scope>
    <source>
        <strain evidence="3 4">IBT 18842</strain>
    </source>
</reference>
<gene>
    <name evidence="3" type="ORF">BDV25DRAFT_143386</name>
</gene>
<dbReference type="AlphaFoldDB" id="A0A5N6TKX7"/>
<name>A0A5N6TKX7_ASPAV</name>
<sequence>MASKIPLPQFKGPATAEAITTFFQECDTQFEDYEDFEATTLPDRTKIRQAAKAFGDDADMEDDRSKGLKDWYALKRTDLDSGSWDGFKDELKAHLMGPTWRLQILKDFFTHEQNGFGLDEYVNLYNRRRLNLSRTSKMPAVTDDLYKCLLLFRASQSTYENLLDDEADEQWLLSAKVSDLLLKLKKYDSGKQPGSGGDGSGQNGSGQNGSSPSPLSYPQLTAAQTPYMVSTLYSKTASEIGLTATDASTHLNGLPDNPRSLGHLRRVVTKINTSTQLPTVQRLGVDYAGVPWLWAGSESHNNQSYDFNIDAGDYLKSVQVTRRTWLSAVVHVQYTTAKGKSQSYGTSGQEWTTLTAPDGWRIVGFHAMAGSLNRYSTDWHLTAKLGVIYAPIFT</sequence>
<feature type="region of interest" description="Disordered" evidence="1">
    <location>
        <begin position="189"/>
        <end position="218"/>
    </location>
</feature>
<dbReference type="Gene3D" id="2.100.10.30">
    <property type="entry name" value="Jacalin-like lectin domain"/>
    <property type="match status" value="1"/>
</dbReference>
<protein>
    <recommendedName>
        <fullName evidence="2">Jacalin-type lectin domain-containing protein</fullName>
    </recommendedName>
</protein>
<dbReference type="InterPro" id="IPR001229">
    <property type="entry name" value="Jacalin-like_lectin_dom"/>
</dbReference>
<dbReference type="OrthoDB" id="4526527at2759"/>
<evidence type="ECO:0000256" key="1">
    <source>
        <dbReference type="SAM" id="MobiDB-lite"/>
    </source>
</evidence>
<accession>A0A5N6TKX7</accession>
<dbReference type="SUPFAM" id="SSF51101">
    <property type="entry name" value="Mannose-binding lectins"/>
    <property type="match status" value="1"/>
</dbReference>
<organism evidence="3 4">
    <name type="scientific">Aspergillus avenaceus</name>
    <dbReference type="NCBI Taxonomy" id="36643"/>
    <lineage>
        <taxon>Eukaryota</taxon>
        <taxon>Fungi</taxon>
        <taxon>Dikarya</taxon>
        <taxon>Ascomycota</taxon>
        <taxon>Pezizomycotina</taxon>
        <taxon>Eurotiomycetes</taxon>
        <taxon>Eurotiomycetidae</taxon>
        <taxon>Eurotiales</taxon>
        <taxon>Aspergillaceae</taxon>
        <taxon>Aspergillus</taxon>
        <taxon>Aspergillus subgen. Circumdati</taxon>
    </lineage>
</organism>
<dbReference type="InterPro" id="IPR036404">
    <property type="entry name" value="Jacalin-like_lectin_dom_sf"/>
</dbReference>
<proteinExistence type="predicted"/>
<dbReference type="EMBL" id="ML742243">
    <property type="protein sequence ID" value="KAE8146769.1"/>
    <property type="molecule type" value="Genomic_DNA"/>
</dbReference>
<dbReference type="Pfam" id="PF01419">
    <property type="entry name" value="Jacalin"/>
    <property type="match status" value="1"/>
</dbReference>